<feature type="non-terminal residue" evidence="1">
    <location>
        <position position="1"/>
    </location>
</feature>
<sequence length="417" mass="43452">AGIDMLVMDTSTLYSEFGDRLDGHFGYGDQISGPDDNATDIVLIEGTTGNDRILVSEEVALLSNVVSIEGGLAIDAVSFHLNIGTGPVPVTVEAGTFAELVELADHVNEAINQLDDLRGHVEAVAVGNSQLAFLRCGAGRFGKLAISDVTFGGPEEPDPGEPDYRLSFSASQAAVAQLVVDVTVDPLQIDAQTSTLIGTWRRSDGTPVVEQFRVSGLSGDDTLEFVSGINAVDVSELVARSDDFIGVLDGGPGNDVLRGTGARDRLDGGSGSDIVYGMGGDDRLWGDSGIGIPSDFDVLYAGAGNDDVLGGQGQNALFAWSIAPSGPLQFLDGASASRTSLGELQIDAVAPLASHGQLSQDVRLALTVDGQTLRPITLTWSETANNASVADLIKQLQLKIDNVTLGAAFKIELKDVP</sequence>
<dbReference type="GO" id="GO:0005509">
    <property type="term" value="F:calcium ion binding"/>
    <property type="evidence" value="ECO:0007669"/>
    <property type="project" value="InterPro"/>
</dbReference>
<dbReference type="PRINTS" id="PR00313">
    <property type="entry name" value="CABNDNGRPT"/>
</dbReference>
<dbReference type="AlphaFoldDB" id="X0RHU5"/>
<dbReference type="EMBL" id="BARS01006392">
    <property type="protein sequence ID" value="GAF68338.1"/>
    <property type="molecule type" value="Genomic_DNA"/>
</dbReference>
<name>X0RHU5_9ZZZZ</name>
<feature type="non-terminal residue" evidence="1">
    <location>
        <position position="417"/>
    </location>
</feature>
<evidence type="ECO:0008006" key="2">
    <source>
        <dbReference type="Google" id="ProtNLM"/>
    </source>
</evidence>
<comment type="caution">
    <text evidence="1">The sequence shown here is derived from an EMBL/GenBank/DDBJ whole genome shotgun (WGS) entry which is preliminary data.</text>
</comment>
<dbReference type="InterPro" id="IPR011049">
    <property type="entry name" value="Serralysin-like_metalloprot_C"/>
</dbReference>
<protein>
    <recommendedName>
        <fullName evidence="2">Haemolysin-type calcium binding-related domain-containing protein</fullName>
    </recommendedName>
</protein>
<gene>
    <name evidence="1" type="ORF">S01H1_12454</name>
</gene>
<accession>X0RHU5</accession>
<proteinExistence type="predicted"/>
<organism evidence="1">
    <name type="scientific">marine sediment metagenome</name>
    <dbReference type="NCBI Taxonomy" id="412755"/>
    <lineage>
        <taxon>unclassified sequences</taxon>
        <taxon>metagenomes</taxon>
        <taxon>ecological metagenomes</taxon>
    </lineage>
</organism>
<dbReference type="Gene3D" id="2.150.10.10">
    <property type="entry name" value="Serralysin-like metalloprotease, C-terminal"/>
    <property type="match status" value="1"/>
</dbReference>
<dbReference type="SUPFAM" id="SSF51120">
    <property type="entry name" value="beta-Roll"/>
    <property type="match status" value="1"/>
</dbReference>
<dbReference type="InterPro" id="IPR001343">
    <property type="entry name" value="Hemolysn_Ca-bd"/>
</dbReference>
<dbReference type="Pfam" id="PF00353">
    <property type="entry name" value="HemolysinCabind"/>
    <property type="match status" value="2"/>
</dbReference>
<evidence type="ECO:0000313" key="1">
    <source>
        <dbReference type="EMBL" id="GAF68338.1"/>
    </source>
</evidence>
<reference evidence="1" key="1">
    <citation type="journal article" date="2014" name="Front. Microbiol.">
        <title>High frequency of phylogenetically diverse reductive dehalogenase-homologous genes in deep subseafloor sedimentary metagenomes.</title>
        <authorList>
            <person name="Kawai M."/>
            <person name="Futagami T."/>
            <person name="Toyoda A."/>
            <person name="Takaki Y."/>
            <person name="Nishi S."/>
            <person name="Hori S."/>
            <person name="Arai W."/>
            <person name="Tsubouchi T."/>
            <person name="Morono Y."/>
            <person name="Uchiyama I."/>
            <person name="Ito T."/>
            <person name="Fujiyama A."/>
            <person name="Inagaki F."/>
            <person name="Takami H."/>
        </authorList>
    </citation>
    <scope>NUCLEOTIDE SEQUENCE</scope>
    <source>
        <strain evidence="1">Expedition CK06-06</strain>
    </source>
</reference>